<evidence type="ECO:0000313" key="2">
    <source>
        <dbReference type="Proteomes" id="UP000003511"/>
    </source>
</evidence>
<name>U3UAJ2_9BURK</name>
<dbReference type="AlphaFoldDB" id="U3UAJ2"/>
<reference evidence="1 2" key="2">
    <citation type="submission" date="2011-10" db="EMBL/GenBank/DDBJ databases">
        <title>Draft genome sequence of Candidatus Burkholderia kirkii.</title>
        <authorList>
            <person name="Carlier A.L."/>
            <person name="Eberl L."/>
        </authorList>
    </citation>
    <scope>NUCLEOTIDE SEQUENCE [LARGE SCALE GENOMIC DNA]</scope>
    <source>
        <strain evidence="1 2">UZHbot1</strain>
    </source>
</reference>
<sequence length="112" mass="13192">MLDAEVNALTFRSMNQIFDTREVLHRMQTLEIPRCDKSLYFRYEFEGSSYTPDQFLDRTFTNAMIVIKDGNCLREVSQFFECTESLHGVVNDEVRCFDHGWDCSRRGPHRVA</sequence>
<gene>
    <name evidence="1" type="ORF">BKIR_c144_3173</name>
</gene>
<protein>
    <submittedName>
        <fullName evidence="1">WGS project CAFE00000000 data, contig bkir_c144</fullName>
    </submittedName>
</protein>
<dbReference type="HOGENOM" id="CLU_2141287_0_0_4"/>
<dbReference type="Proteomes" id="UP000003511">
    <property type="component" value="Unassembled WGS sequence"/>
</dbReference>
<dbReference type="BioCyc" id="CBUR1055526:G10QW-269-MONOMER"/>
<keyword evidence="2" id="KW-1185">Reference proteome</keyword>
<accession>U3UAJ2</accession>
<comment type="caution">
    <text evidence="1">The sequence shown here is derived from an EMBL/GenBank/DDBJ whole genome shotgun (WGS) entry which is preliminary data.</text>
</comment>
<reference evidence="1 2" key="1">
    <citation type="submission" date="2011-09" db="EMBL/GenBank/DDBJ databases">
        <authorList>
            <person name="Carlier A."/>
        </authorList>
    </citation>
    <scope>NUCLEOTIDE SEQUENCE [LARGE SCALE GENOMIC DNA]</scope>
    <source>
        <strain evidence="1 2">UZHbot1</strain>
    </source>
</reference>
<dbReference type="STRING" id="1055526.BKIR_c144_3173"/>
<evidence type="ECO:0000313" key="1">
    <source>
        <dbReference type="EMBL" id="CCD36635.1"/>
    </source>
</evidence>
<proteinExistence type="predicted"/>
<organism evidence="1 2">
    <name type="scientific">Candidatus Paraburkholderia kirkii UZHbot1</name>
    <dbReference type="NCBI Taxonomy" id="1055526"/>
    <lineage>
        <taxon>Bacteria</taxon>
        <taxon>Pseudomonadati</taxon>
        <taxon>Pseudomonadota</taxon>
        <taxon>Betaproteobacteria</taxon>
        <taxon>Burkholderiales</taxon>
        <taxon>Burkholderiaceae</taxon>
        <taxon>Paraburkholderia</taxon>
    </lineage>
</organism>
<dbReference type="EMBL" id="CAFE01000055">
    <property type="protein sequence ID" value="CCD36635.1"/>
    <property type="molecule type" value="Genomic_DNA"/>
</dbReference>